<dbReference type="Proteomes" id="UP000434052">
    <property type="component" value="Unassembled WGS sequence"/>
</dbReference>
<feature type="chain" id="PRO_5030159388" evidence="1">
    <location>
        <begin position="24"/>
        <end position="127"/>
    </location>
</feature>
<dbReference type="PROSITE" id="PS51257">
    <property type="entry name" value="PROKAR_LIPOPROTEIN"/>
    <property type="match status" value="1"/>
</dbReference>
<dbReference type="OrthoDB" id="9842164at2"/>
<sequence>MKILPCAALLLMLVGLTSCYAPAKMDITYVRFRCRFVVADVQSGDNLASSSSCDRFFQDHLCDQYANTLRMSFENRESCINACTAVSDRSSGNWYTTICSRFIHRGKTICQQYCRQHYEYSENRAET</sequence>
<dbReference type="EMBL" id="QMIF01000005">
    <property type="protein sequence ID" value="TVM34082.1"/>
    <property type="molecule type" value="Genomic_DNA"/>
</dbReference>
<evidence type="ECO:0000313" key="2">
    <source>
        <dbReference type="EMBL" id="QJT10691.1"/>
    </source>
</evidence>
<dbReference type="EMBL" id="CP039543">
    <property type="protein sequence ID" value="QJT10691.1"/>
    <property type="molecule type" value="Genomic_DNA"/>
</dbReference>
<keyword evidence="5" id="KW-1185">Reference proteome</keyword>
<gene>
    <name evidence="3" type="ORF">DQK91_09260</name>
    <name evidence="2" type="ORF">E8L03_17995</name>
</gene>
<evidence type="ECO:0000313" key="4">
    <source>
        <dbReference type="Proteomes" id="UP000434052"/>
    </source>
</evidence>
<proteinExistence type="predicted"/>
<dbReference type="RefSeq" id="WP_144305078.1">
    <property type="nucleotide sequence ID" value="NZ_CP039543.1"/>
</dbReference>
<dbReference type="Proteomes" id="UP000503251">
    <property type="component" value="Chromosome"/>
</dbReference>
<name>A0A6P1ZHJ4_9BACT</name>
<evidence type="ECO:0000313" key="3">
    <source>
        <dbReference type="EMBL" id="TVM34082.1"/>
    </source>
</evidence>
<feature type="signal peptide" evidence="1">
    <location>
        <begin position="1"/>
        <end position="23"/>
    </location>
</feature>
<organism evidence="3 4">
    <name type="scientific">Oceanidesulfovibrio marinus</name>
    <dbReference type="NCBI Taxonomy" id="370038"/>
    <lineage>
        <taxon>Bacteria</taxon>
        <taxon>Pseudomonadati</taxon>
        <taxon>Thermodesulfobacteriota</taxon>
        <taxon>Desulfovibrionia</taxon>
        <taxon>Desulfovibrionales</taxon>
        <taxon>Desulfovibrionaceae</taxon>
        <taxon>Oceanidesulfovibrio</taxon>
    </lineage>
</organism>
<accession>A0A6P1ZHJ4</accession>
<reference evidence="3 4" key="1">
    <citation type="submission" date="2018-06" db="EMBL/GenBank/DDBJ databases">
        <title>Complete genome of Desulfovibrio marinus P48SEP.</title>
        <authorList>
            <person name="Crispim J.S."/>
            <person name="Vidigal P.M.P."/>
            <person name="Silva L.C.F."/>
            <person name="Araujo L.C."/>
            <person name="Laguardia C.N."/>
            <person name="Dias R.S."/>
            <person name="Sousa M.P."/>
            <person name="Paula S.O."/>
            <person name="Silva C."/>
        </authorList>
    </citation>
    <scope>NUCLEOTIDE SEQUENCE [LARGE SCALE GENOMIC DNA]</scope>
    <source>
        <strain evidence="3 4">P48SEP</strain>
    </source>
</reference>
<evidence type="ECO:0000313" key="5">
    <source>
        <dbReference type="Proteomes" id="UP000503251"/>
    </source>
</evidence>
<protein>
    <submittedName>
        <fullName evidence="3">Uncharacterized protein</fullName>
    </submittedName>
</protein>
<keyword evidence="1" id="KW-0732">Signal</keyword>
<dbReference type="AlphaFoldDB" id="A0A6P1ZHJ4"/>
<reference evidence="2 5" key="2">
    <citation type="submission" date="2019-04" db="EMBL/GenBank/DDBJ databases">
        <title>Isolation and culture of sulfate reducing bacteria from the cold seep of the South China Sea.</title>
        <authorList>
            <person name="Sun C."/>
            <person name="Liu R."/>
        </authorList>
    </citation>
    <scope>NUCLEOTIDE SEQUENCE [LARGE SCALE GENOMIC DNA]</scope>
    <source>
        <strain evidence="2 5">CS1</strain>
    </source>
</reference>
<evidence type="ECO:0000256" key="1">
    <source>
        <dbReference type="SAM" id="SignalP"/>
    </source>
</evidence>